<name>A0A0M6XMX2_9RHOB</name>
<dbReference type="EMBL" id="CXPG01000009">
    <property type="protein sequence ID" value="CTQ31551.1"/>
    <property type="molecule type" value="Genomic_DNA"/>
</dbReference>
<sequence>MPPLFAQSLGPAMDNLPGPVQDLHDVLAHWQWTGVAWIDRGPSLGTRPVCAVVEFSPDGASRGR</sequence>
<accession>A0A0M6XMX2</accession>
<dbReference type="RefSeq" id="WP_177220030.1">
    <property type="nucleotide sequence ID" value="NZ_CXPG01000009.1"/>
</dbReference>
<keyword evidence="2" id="KW-1185">Reference proteome</keyword>
<dbReference type="AlphaFoldDB" id="A0A0M6XMX2"/>
<gene>
    <name evidence="1" type="ORF">JAN5088_00309</name>
</gene>
<evidence type="ECO:0000313" key="1">
    <source>
        <dbReference type="EMBL" id="CTQ31551.1"/>
    </source>
</evidence>
<evidence type="ECO:0000313" key="2">
    <source>
        <dbReference type="Proteomes" id="UP000048908"/>
    </source>
</evidence>
<dbReference type="STRING" id="282197.SAMN04488517_101109"/>
<protein>
    <submittedName>
        <fullName evidence="1">Uncharacterized protein</fullName>
    </submittedName>
</protein>
<reference evidence="1 2" key="1">
    <citation type="submission" date="2015-07" db="EMBL/GenBank/DDBJ databases">
        <authorList>
            <person name="Noorani M."/>
        </authorList>
    </citation>
    <scope>NUCLEOTIDE SEQUENCE [LARGE SCALE GENOMIC DNA]</scope>
    <source>
        <strain evidence="1 2">CECT 5088</strain>
    </source>
</reference>
<organism evidence="1 2">
    <name type="scientific">Jannaschia rubra</name>
    <dbReference type="NCBI Taxonomy" id="282197"/>
    <lineage>
        <taxon>Bacteria</taxon>
        <taxon>Pseudomonadati</taxon>
        <taxon>Pseudomonadota</taxon>
        <taxon>Alphaproteobacteria</taxon>
        <taxon>Rhodobacterales</taxon>
        <taxon>Roseobacteraceae</taxon>
        <taxon>Jannaschia</taxon>
    </lineage>
</organism>
<proteinExistence type="predicted"/>
<dbReference type="Proteomes" id="UP000048908">
    <property type="component" value="Unassembled WGS sequence"/>
</dbReference>